<dbReference type="InterPro" id="IPR051199">
    <property type="entry name" value="LPS_LOS_Heptosyltrfase"/>
</dbReference>
<feature type="non-terminal residue" evidence="3">
    <location>
        <position position="224"/>
    </location>
</feature>
<evidence type="ECO:0000313" key="3">
    <source>
        <dbReference type="EMBL" id="EQD80822.1"/>
    </source>
</evidence>
<reference evidence="3" key="1">
    <citation type="submission" date="2013-08" db="EMBL/GenBank/DDBJ databases">
        <authorList>
            <person name="Mendez C."/>
            <person name="Richter M."/>
            <person name="Ferrer M."/>
            <person name="Sanchez J."/>
        </authorList>
    </citation>
    <scope>NUCLEOTIDE SEQUENCE</scope>
</reference>
<sequence length="224" mass="24986">QHILVIMPTWLGDAVMATPFLRALRNLYPVARITCLAKALVQPVLAGLPLIDAATSYATNKHGSINVSQTAAELRKQNFDLAVILPNTFRSALLAWRSGIPRRLGYNRDGRRMLLTDYINPVRREECEVRLMIQRRAARESIATGRWPNVGAAVANPNEIPGWYVKLMGWNSFQPLPTIEYYLALSRYLGSRDTNRQMVLGITEDEREEAAAAMAQAGLPAESP</sequence>
<protein>
    <submittedName>
        <fullName evidence="3">Lipopolysaccharide heptosyltransferase II</fullName>
    </submittedName>
</protein>
<accession>T1CE79</accession>
<dbReference type="InterPro" id="IPR002201">
    <property type="entry name" value="Glyco_trans_9"/>
</dbReference>
<dbReference type="Gene3D" id="3.40.50.2000">
    <property type="entry name" value="Glycogen Phosphorylase B"/>
    <property type="match status" value="1"/>
</dbReference>
<comment type="caution">
    <text evidence="3">The sequence shown here is derived from an EMBL/GenBank/DDBJ whole genome shotgun (WGS) entry which is preliminary data.</text>
</comment>
<dbReference type="GO" id="GO:0009244">
    <property type="term" value="P:lipopolysaccharide core region biosynthetic process"/>
    <property type="evidence" value="ECO:0007669"/>
    <property type="project" value="TreeGrafter"/>
</dbReference>
<evidence type="ECO:0000256" key="2">
    <source>
        <dbReference type="ARBA" id="ARBA00022679"/>
    </source>
</evidence>
<dbReference type="AlphaFoldDB" id="T1CE79"/>
<dbReference type="CDD" id="cd03789">
    <property type="entry name" value="GT9_LPS_heptosyltransferase"/>
    <property type="match status" value="1"/>
</dbReference>
<proteinExistence type="predicted"/>
<keyword evidence="1" id="KW-0328">Glycosyltransferase</keyword>
<keyword evidence="2 3" id="KW-0808">Transferase</keyword>
<dbReference type="EMBL" id="AUZX01000362">
    <property type="protein sequence ID" value="EQD80822.1"/>
    <property type="molecule type" value="Genomic_DNA"/>
</dbReference>
<dbReference type="Pfam" id="PF01075">
    <property type="entry name" value="Glyco_transf_9"/>
    <property type="match status" value="1"/>
</dbReference>
<reference evidence="3" key="2">
    <citation type="journal article" date="2014" name="ISME J.">
        <title>Microbial stratification in low pH oxic and suboxic macroscopic growths along an acid mine drainage.</title>
        <authorList>
            <person name="Mendez-Garcia C."/>
            <person name="Mesa V."/>
            <person name="Sprenger R.R."/>
            <person name="Richter M."/>
            <person name="Diez M.S."/>
            <person name="Solano J."/>
            <person name="Bargiela R."/>
            <person name="Golyshina O.V."/>
            <person name="Manteca A."/>
            <person name="Ramos J.L."/>
            <person name="Gallego J.R."/>
            <person name="Llorente I."/>
            <person name="Martins Dos Santos V.A."/>
            <person name="Jensen O.N."/>
            <person name="Pelaez A.I."/>
            <person name="Sanchez J."/>
            <person name="Ferrer M."/>
        </authorList>
    </citation>
    <scope>NUCLEOTIDE SEQUENCE</scope>
</reference>
<gene>
    <name evidence="3" type="ORF">B1A_00481</name>
</gene>
<feature type="non-terminal residue" evidence="3">
    <location>
        <position position="1"/>
    </location>
</feature>
<dbReference type="GO" id="GO:0008713">
    <property type="term" value="F:ADP-heptose-lipopolysaccharide heptosyltransferase activity"/>
    <property type="evidence" value="ECO:0007669"/>
    <property type="project" value="TreeGrafter"/>
</dbReference>
<dbReference type="SUPFAM" id="SSF53756">
    <property type="entry name" value="UDP-Glycosyltransferase/glycogen phosphorylase"/>
    <property type="match status" value="1"/>
</dbReference>
<dbReference type="PANTHER" id="PTHR30160:SF7">
    <property type="entry name" value="ADP-HEPTOSE--LPS HEPTOSYLTRANSFERASE 2"/>
    <property type="match status" value="1"/>
</dbReference>
<organism evidence="3">
    <name type="scientific">mine drainage metagenome</name>
    <dbReference type="NCBI Taxonomy" id="410659"/>
    <lineage>
        <taxon>unclassified sequences</taxon>
        <taxon>metagenomes</taxon>
        <taxon>ecological metagenomes</taxon>
    </lineage>
</organism>
<dbReference type="PANTHER" id="PTHR30160">
    <property type="entry name" value="TETRAACYLDISACCHARIDE 4'-KINASE-RELATED"/>
    <property type="match status" value="1"/>
</dbReference>
<dbReference type="GO" id="GO:0005829">
    <property type="term" value="C:cytosol"/>
    <property type="evidence" value="ECO:0007669"/>
    <property type="project" value="TreeGrafter"/>
</dbReference>
<evidence type="ECO:0000256" key="1">
    <source>
        <dbReference type="ARBA" id="ARBA00022676"/>
    </source>
</evidence>
<name>T1CE79_9ZZZZ</name>